<keyword evidence="2" id="KW-1185">Reference proteome</keyword>
<dbReference type="SUPFAM" id="SSF57667">
    <property type="entry name" value="beta-beta-alpha zinc fingers"/>
    <property type="match status" value="1"/>
</dbReference>
<dbReference type="InterPro" id="IPR013087">
    <property type="entry name" value="Znf_C2H2_type"/>
</dbReference>
<proteinExistence type="predicted"/>
<dbReference type="PROSITE" id="PS00028">
    <property type="entry name" value="ZINC_FINGER_C2H2_1"/>
    <property type="match status" value="1"/>
</dbReference>
<evidence type="ECO:0000313" key="2">
    <source>
        <dbReference type="Proteomes" id="UP001152795"/>
    </source>
</evidence>
<protein>
    <submittedName>
        <fullName evidence="1">PREDICTED: uncharacterized protein LOC105845497</fullName>
    </submittedName>
</protein>
<evidence type="ECO:0000313" key="1">
    <source>
        <dbReference type="EMBL" id="CAB3981386.1"/>
    </source>
</evidence>
<dbReference type="PROSITE" id="PS50157">
    <property type="entry name" value="ZINC_FINGER_C2H2_2"/>
    <property type="match status" value="1"/>
</dbReference>
<dbReference type="AlphaFoldDB" id="A0A7D9HFF4"/>
<dbReference type="OrthoDB" id="5960716at2759"/>
<accession>A0A7D9HFF4</accession>
<dbReference type="EMBL" id="CACRXK020000383">
    <property type="protein sequence ID" value="CAB3981386.1"/>
    <property type="molecule type" value="Genomic_DNA"/>
</dbReference>
<comment type="caution">
    <text evidence="1">The sequence shown here is derived from an EMBL/GenBank/DDBJ whole genome shotgun (WGS) entry which is preliminary data.</text>
</comment>
<sequence length="321" mass="36898">MQIYASTSTNFSGEGDLLDFVDKLLGSNSNIIEEVAEENDIAIEEFTNEAKYSCAICHKKYKTKTWLVKHTESKHQQNGAETQLRTKLEVEIIFKLLMEAQKNISKDECYSTLIRSTVENYIFVDKTELLTNEIQKQLYSSLCSNSDAEKFYSQFYQLIVMDAKKKIHKFTNWRSTNAQDLLTLLYAAKSDDVSSQKLISCQTRGGLWAVTAECLQVFKIVEEEFRKKTSAVHVTKIDSSKISEALLQRIDMVSAYDSMTHGFTTTISKETRFCLLDKTIKLFLRVRAFSYVKDKTKLQACKNKALRKDIKKRSENNAETH</sequence>
<gene>
    <name evidence="1" type="ORF">PACLA_8A043255</name>
</gene>
<organism evidence="1 2">
    <name type="scientific">Paramuricea clavata</name>
    <name type="common">Red gorgonian</name>
    <name type="synonym">Violescent sea-whip</name>
    <dbReference type="NCBI Taxonomy" id="317549"/>
    <lineage>
        <taxon>Eukaryota</taxon>
        <taxon>Metazoa</taxon>
        <taxon>Cnidaria</taxon>
        <taxon>Anthozoa</taxon>
        <taxon>Octocorallia</taxon>
        <taxon>Malacalcyonacea</taxon>
        <taxon>Plexauridae</taxon>
        <taxon>Paramuricea</taxon>
    </lineage>
</organism>
<name>A0A7D9HFF4_PARCT</name>
<reference evidence="1" key="1">
    <citation type="submission" date="2020-04" db="EMBL/GenBank/DDBJ databases">
        <authorList>
            <person name="Alioto T."/>
            <person name="Alioto T."/>
            <person name="Gomez Garrido J."/>
        </authorList>
    </citation>
    <scope>NUCLEOTIDE SEQUENCE</scope>
    <source>
        <strain evidence="1">A484AB</strain>
    </source>
</reference>
<dbReference type="InterPro" id="IPR036236">
    <property type="entry name" value="Znf_C2H2_sf"/>
</dbReference>
<dbReference type="Proteomes" id="UP001152795">
    <property type="component" value="Unassembled WGS sequence"/>
</dbReference>